<name>A0A367F3I6_9ACTN</name>
<gene>
    <name evidence="3" type="ORF">DQ384_32785</name>
</gene>
<dbReference type="AlphaFoldDB" id="A0A367F3I6"/>
<keyword evidence="4" id="KW-1185">Reference proteome</keyword>
<feature type="transmembrane region" description="Helical" evidence="2">
    <location>
        <begin position="405"/>
        <end position="425"/>
    </location>
</feature>
<feature type="compositionally biased region" description="Gly residues" evidence="1">
    <location>
        <begin position="195"/>
        <end position="226"/>
    </location>
</feature>
<dbReference type="Proteomes" id="UP000253094">
    <property type="component" value="Unassembled WGS sequence"/>
</dbReference>
<feature type="compositionally biased region" description="Low complexity" evidence="1">
    <location>
        <begin position="114"/>
        <end position="130"/>
    </location>
</feature>
<keyword evidence="2" id="KW-0472">Membrane</keyword>
<evidence type="ECO:0000313" key="4">
    <source>
        <dbReference type="Proteomes" id="UP000253094"/>
    </source>
</evidence>
<keyword evidence="2" id="KW-1133">Transmembrane helix</keyword>
<feature type="compositionally biased region" description="Gly residues" evidence="1">
    <location>
        <begin position="152"/>
        <end position="166"/>
    </location>
</feature>
<evidence type="ECO:0000256" key="1">
    <source>
        <dbReference type="SAM" id="MobiDB-lite"/>
    </source>
</evidence>
<feature type="compositionally biased region" description="Pro residues" evidence="1">
    <location>
        <begin position="306"/>
        <end position="316"/>
    </location>
</feature>
<organism evidence="3 4">
    <name type="scientific">Sphaerisporangium album</name>
    <dbReference type="NCBI Taxonomy" id="509200"/>
    <lineage>
        <taxon>Bacteria</taxon>
        <taxon>Bacillati</taxon>
        <taxon>Actinomycetota</taxon>
        <taxon>Actinomycetes</taxon>
        <taxon>Streptosporangiales</taxon>
        <taxon>Streptosporangiaceae</taxon>
        <taxon>Sphaerisporangium</taxon>
    </lineage>
</organism>
<feature type="compositionally biased region" description="Low complexity" evidence="1">
    <location>
        <begin position="22"/>
        <end position="43"/>
    </location>
</feature>
<keyword evidence="2" id="KW-0812">Transmembrane</keyword>
<evidence type="ECO:0000313" key="3">
    <source>
        <dbReference type="EMBL" id="RCG24432.1"/>
    </source>
</evidence>
<dbReference type="EMBL" id="QOIL01000024">
    <property type="protein sequence ID" value="RCG24432.1"/>
    <property type="molecule type" value="Genomic_DNA"/>
</dbReference>
<protein>
    <submittedName>
        <fullName evidence="3">Uncharacterized protein</fullName>
    </submittedName>
</protein>
<comment type="caution">
    <text evidence="3">The sequence shown here is derived from an EMBL/GenBank/DDBJ whole genome shotgun (WGS) entry which is preliminary data.</text>
</comment>
<sequence>MEERRRRAQGVPAGDPLFGPLVPGDSGEPSPSGGSVPGTDPTSAYGAGTTYGADPASRYGANSEPRTDPGLSLGPAGRGPGDDPALRTDPGLGGLGGLPGTSPFGAGPSSVGTSAFGAAPSSSGAPDFGGTSSSLPGASFGGDPTPPSGTNFGAGSGSPGGTGYGGAPANPSAPGSGFGVDPLASDRFGEPGTTNGTGFGEPGAGGGGSVYGPGSGSAFGGVGGGSAFESPRGRGGVFQDPEGASPFSRPSDPAAGQPFGQPFERAFEKPESRPFEQPRPQEARNPFETRRPASRPFADQPGGSPFEPPRAPGRPFEPPRAEADPFETGRTSGNPFEPSRPQGGAPEAPRAEERSFEAFSRQAGGAFGHTGDDKATENGGKSSRPPKETRRSEPDPAAGRSKGPLFVAGGVVLLIAAVVGGIMFLNNLDDPAPPAATPATGPTAQAPIVGAGTDKYGFAASRKTDPQPLTLNELFGHKTVSAHGRSYVMTVRRADKKCKDAVHGTGIQKSLTAAGCTQFLRASFRDKPGNLIGTVGIANLKNAAASKKAAKSGSGNDLADYVTPLPGKDTATKLLGGPGESFATAWPQGHYLVMLWFQYKDGHKPSKAEMKRLNRAALDITEATVFAALDTRALTGARTN</sequence>
<accession>A0A367F3I6</accession>
<feature type="compositionally biased region" description="Basic and acidic residues" evidence="1">
    <location>
        <begin position="265"/>
        <end position="291"/>
    </location>
</feature>
<proteinExistence type="predicted"/>
<evidence type="ECO:0000256" key="2">
    <source>
        <dbReference type="SAM" id="Phobius"/>
    </source>
</evidence>
<feature type="compositionally biased region" description="Basic and acidic residues" evidence="1">
    <location>
        <begin position="385"/>
        <end position="394"/>
    </location>
</feature>
<feature type="region of interest" description="Disordered" evidence="1">
    <location>
        <begin position="1"/>
        <end position="403"/>
    </location>
</feature>
<reference evidence="3 4" key="1">
    <citation type="submission" date="2018-06" db="EMBL/GenBank/DDBJ databases">
        <title>Sphaerisporangium craniellae sp. nov., isolated from a marine sponge in the South China Sea.</title>
        <authorList>
            <person name="Li L."/>
        </authorList>
    </citation>
    <scope>NUCLEOTIDE SEQUENCE [LARGE SCALE GENOMIC DNA]</scope>
    <source>
        <strain evidence="3 4">CCTCC AA 208026</strain>
    </source>
</reference>